<dbReference type="VEuPathDB" id="AmoebaDB:EHI8A_065090"/>
<name>M3SE95_ENTH1</name>
<reference evidence="1 2" key="1">
    <citation type="submission" date="2013-01" db="EMBL/GenBank/DDBJ databases">
        <authorList>
            <person name="Hannick L."/>
            <person name="Zafar N."/>
            <person name="Lorenzi H."/>
            <person name="Ali I.A."/>
            <person name="Petri W.P."/>
            <person name="Caler E."/>
        </authorList>
    </citation>
    <scope>NUCLEOTIDE SEQUENCE [LARGE SCALE GENOMIC DNA]</scope>
    <source>
        <strain evidence="2">HM3:IMSS-B</strain>
    </source>
</reference>
<dbReference type="Proteomes" id="UP000030781">
    <property type="component" value="Unassembled WGS sequence"/>
</dbReference>
<evidence type="ECO:0000313" key="1">
    <source>
        <dbReference type="EMBL" id="EMH77589.1"/>
    </source>
</evidence>
<gene>
    <name evidence="1" type="ORF">EHI8A_065090</name>
</gene>
<dbReference type="EMBL" id="KB609967">
    <property type="protein sequence ID" value="EMH77589.1"/>
    <property type="molecule type" value="Genomic_DNA"/>
</dbReference>
<evidence type="ECO:0000313" key="2">
    <source>
        <dbReference type="Proteomes" id="UP000030781"/>
    </source>
</evidence>
<dbReference type="OrthoDB" id="26183at2759"/>
<dbReference type="AlphaFoldDB" id="M3SE95"/>
<proteinExistence type="predicted"/>
<accession>M3SE95</accession>
<protein>
    <submittedName>
        <fullName evidence="1">Uncharacterized protein</fullName>
    </submittedName>
</protein>
<sequence>MNKHKTMTPIIIFYKTNSMTDFLPLFIEDNRFSVIKVTIINQIQSQFPENKINKTSIKFFINGNQIQQERVIETNTFIYVTFSFVTEIIIQNESSFETDICDNSVSSTEEEPKSFSLFFTDIKSFYSSFHIEDDNSSPMFFKTIEPYYVNV</sequence>
<organism evidence="1 2">
    <name type="scientific">Entamoeba histolytica HM-1:IMSS-B</name>
    <dbReference type="NCBI Taxonomy" id="885319"/>
    <lineage>
        <taxon>Eukaryota</taxon>
        <taxon>Amoebozoa</taxon>
        <taxon>Evosea</taxon>
        <taxon>Archamoebae</taxon>
        <taxon>Mastigamoebida</taxon>
        <taxon>Entamoebidae</taxon>
        <taxon>Entamoeba</taxon>
    </lineage>
</organism>